<dbReference type="GO" id="GO:0032543">
    <property type="term" value="P:mitochondrial translation"/>
    <property type="evidence" value="ECO:0007669"/>
    <property type="project" value="TreeGrafter"/>
</dbReference>
<dbReference type="GO" id="GO:0004814">
    <property type="term" value="F:arginine-tRNA ligase activity"/>
    <property type="evidence" value="ECO:0007669"/>
    <property type="project" value="UniProtKB-EC"/>
</dbReference>
<dbReference type="GO" id="GO:0006420">
    <property type="term" value="P:arginyl-tRNA aminoacylation"/>
    <property type="evidence" value="ECO:0007669"/>
    <property type="project" value="InterPro"/>
</dbReference>
<evidence type="ECO:0000256" key="4">
    <source>
        <dbReference type="ARBA" id="ARBA00022741"/>
    </source>
</evidence>
<dbReference type="GO" id="GO:0005524">
    <property type="term" value="F:ATP binding"/>
    <property type="evidence" value="ECO:0007669"/>
    <property type="project" value="UniProtKB-KW"/>
</dbReference>
<dbReference type="Pfam" id="PF05746">
    <property type="entry name" value="DALR_1"/>
    <property type="match status" value="1"/>
</dbReference>
<dbReference type="InterPro" id="IPR008909">
    <property type="entry name" value="DALR_anticod-bd"/>
</dbReference>
<keyword evidence="7 9" id="KW-0030">Aminoacyl-tRNA synthetase</keyword>
<evidence type="ECO:0000313" key="12">
    <source>
        <dbReference type="Proteomes" id="UP000566819"/>
    </source>
</evidence>
<dbReference type="PANTHER" id="PTHR11956">
    <property type="entry name" value="ARGINYL-TRNA SYNTHETASE"/>
    <property type="match status" value="1"/>
</dbReference>
<evidence type="ECO:0000256" key="1">
    <source>
        <dbReference type="ARBA" id="ARBA00005594"/>
    </source>
</evidence>
<dbReference type="GO" id="GO:0005739">
    <property type="term" value="C:mitochondrion"/>
    <property type="evidence" value="ECO:0007669"/>
    <property type="project" value="TreeGrafter"/>
</dbReference>
<dbReference type="Gene3D" id="1.10.730.10">
    <property type="entry name" value="Isoleucyl-tRNA Synthetase, Domain 1"/>
    <property type="match status" value="1"/>
</dbReference>
<keyword evidence="12" id="KW-1185">Reference proteome</keyword>
<evidence type="ECO:0000313" key="11">
    <source>
        <dbReference type="EMBL" id="KAF4632048.1"/>
    </source>
</evidence>
<dbReference type="InterPro" id="IPR036695">
    <property type="entry name" value="Arg-tRNA-synth_N_sf"/>
</dbReference>
<reference evidence="11 12" key="1">
    <citation type="submission" date="2020-03" db="EMBL/GenBank/DDBJ databases">
        <title>Draft Genome Sequence of Cudoniella acicularis.</title>
        <authorList>
            <person name="Buettner E."/>
            <person name="Kellner H."/>
        </authorList>
    </citation>
    <scope>NUCLEOTIDE SEQUENCE [LARGE SCALE GENOMIC DNA]</scope>
    <source>
        <strain evidence="11 12">DSM 108380</strain>
    </source>
</reference>
<dbReference type="SUPFAM" id="SSF47323">
    <property type="entry name" value="Anticodon-binding domain of a subclass of class I aminoacyl-tRNA synthetases"/>
    <property type="match status" value="1"/>
</dbReference>
<evidence type="ECO:0000256" key="5">
    <source>
        <dbReference type="ARBA" id="ARBA00022840"/>
    </source>
</evidence>
<keyword evidence="5 9" id="KW-0067">ATP-binding</keyword>
<dbReference type="PRINTS" id="PR01038">
    <property type="entry name" value="TRNASYNTHARG"/>
</dbReference>
<sequence>MATSSLPGLQAFVTQIELQPLPSFAAADVLNNPMDVYHSYLAEHLQALVECDPNLVYNSIQPSKTIEDGDLDIVLPRLKLDGIKPKELAGELLKQFLPHPLFAAPFKDGIHIRFLFSTKNIPRLLLPYINDRKAEYGNFPSLGLQAEPETGQKKVIVEFSRPNIARAFTADHLRSSILGAFVANMHEAMGYSVVRVNYLGDWGKNLGLLGVGWQKYGSEEILNYLFRYIHDLYARMEEELRPEQELRKKARDEGQDTSVLESQGLFAERDATFKRMEDGEPEAIALWEKLRAISIEYYVETYARLNIKFDEYSGESKVSLDSEAVGLVESMLKEKEIWEEQNGAWVIDFDKHGAKLGTATIRDRNGSTTYLLRDIATVFDRLKTHEFDKMVYVVCEQDVHFRQVFKAVELMGRPDVSSKLQHITFTKAIGSTSHLENAQLLGDILDQCENHMREAIATSPEQYQIAKDDDAVAKAMGINSLIVQELSLRKGDANGLDLSLLTLSEGETGTNLQLCYARLCAEIASLGLSPSPEEILDIDYSSLSEPPWSELLRLIARYPDATLYAFEKLDPGTILAFLFRVVEELNVCLAIDEADKEEAVGEGSSAGSKYVARAVLYDNVRQVLENGMKLLGTAPISK</sequence>
<accession>A0A8H4RM07</accession>
<dbReference type="PANTHER" id="PTHR11956:SF11">
    <property type="entry name" value="ARGININE--TRNA LIGASE, MITOCHONDRIAL-RELATED"/>
    <property type="match status" value="1"/>
</dbReference>
<evidence type="ECO:0000256" key="7">
    <source>
        <dbReference type="ARBA" id="ARBA00023146"/>
    </source>
</evidence>
<gene>
    <name evidence="11" type="ORF">G7Y89_g6082</name>
</gene>
<dbReference type="InterPro" id="IPR014729">
    <property type="entry name" value="Rossmann-like_a/b/a_fold"/>
</dbReference>
<comment type="caution">
    <text evidence="11">The sequence shown here is derived from an EMBL/GenBank/DDBJ whole genome shotgun (WGS) entry which is preliminary data.</text>
</comment>
<evidence type="ECO:0000256" key="8">
    <source>
        <dbReference type="ARBA" id="ARBA00049339"/>
    </source>
</evidence>
<dbReference type="InterPro" id="IPR035684">
    <property type="entry name" value="ArgRS_core"/>
</dbReference>
<comment type="catalytic activity">
    <reaction evidence="8">
        <text>tRNA(Arg) + L-arginine + ATP = L-arginyl-tRNA(Arg) + AMP + diphosphate</text>
        <dbReference type="Rhea" id="RHEA:20301"/>
        <dbReference type="Rhea" id="RHEA-COMP:9658"/>
        <dbReference type="Rhea" id="RHEA-COMP:9673"/>
        <dbReference type="ChEBI" id="CHEBI:30616"/>
        <dbReference type="ChEBI" id="CHEBI:32682"/>
        <dbReference type="ChEBI" id="CHEBI:33019"/>
        <dbReference type="ChEBI" id="CHEBI:78442"/>
        <dbReference type="ChEBI" id="CHEBI:78513"/>
        <dbReference type="ChEBI" id="CHEBI:456215"/>
        <dbReference type="EC" id="6.1.1.19"/>
    </reaction>
</comment>
<dbReference type="SUPFAM" id="SSF52374">
    <property type="entry name" value="Nucleotidylyl transferase"/>
    <property type="match status" value="1"/>
</dbReference>
<dbReference type="InterPro" id="IPR001278">
    <property type="entry name" value="Arg-tRNA-ligase"/>
</dbReference>
<dbReference type="EC" id="6.1.1.19" evidence="2"/>
<dbReference type="Gene3D" id="3.30.1360.70">
    <property type="entry name" value="Arginyl tRNA synthetase N-terminal domain"/>
    <property type="match status" value="1"/>
</dbReference>
<organism evidence="11 12">
    <name type="scientific">Cudoniella acicularis</name>
    <dbReference type="NCBI Taxonomy" id="354080"/>
    <lineage>
        <taxon>Eukaryota</taxon>
        <taxon>Fungi</taxon>
        <taxon>Dikarya</taxon>
        <taxon>Ascomycota</taxon>
        <taxon>Pezizomycotina</taxon>
        <taxon>Leotiomycetes</taxon>
        <taxon>Helotiales</taxon>
        <taxon>Tricladiaceae</taxon>
        <taxon>Cudoniella</taxon>
    </lineage>
</organism>
<dbReference type="SMART" id="SM00836">
    <property type="entry name" value="DALR_1"/>
    <property type="match status" value="1"/>
</dbReference>
<evidence type="ECO:0000256" key="6">
    <source>
        <dbReference type="ARBA" id="ARBA00022917"/>
    </source>
</evidence>
<comment type="similarity">
    <text evidence="1 9">Belongs to the class-I aminoacyl-tRNA synthetase family.</text>
</comment>
<dbReference type="AlphaFoldDB" id="A0A8H4RM07"/>
<evidence type="ECO:0000259" key="10">
    <source>
        <dbReference type="SMART" id="SM00836"/>
    </source>
</evidence>
<evidence type="ECO:0000256" key="3">
    <source>
        <dbReference type="ARBA" id="ARBA00022598"/>
    </source>
</evidence>
<dbReference type="Proteomes" id="UP000566819">
    <property type="component" value="Unassembled WGS sequence"/>
</dbReference>
<evidence type="ECO:0000256" key="2">
    <source>
        <dbReference type="ARBA" id="ARBA00012837"/>
    </source>
</evidence>
<keyword evidence="3 9" id="KW-0436">Ligase</keyword>
<keyword evidence="6 9" id="KW-0648">Protein biosynthesis</keyword>
<feature type="domain" description="DALR anticodon binding" evidence="10">
    <location>
        <begin position="512"/>
        <end position="638"/>
    </location>
</feature>
<dbReference type="Pfam" id="PF00750">
    <property type="entry name" value="tRNA-synt_1d"/>
    <property type="match status" value="1"/>
</dbReference>
<evidence type="ECO:0000256" key="9">
    <source>
        <dbReference type="RuleBase" id="RU363038"/>
    </source>
</evidence>
<keyword evidence="4 9" id="KW-0547">Nucleotide-binding</keyword>
<dbReference type="EMBL" id="JAAMPI010000385">
    <property type="protein sequence ID" value="KAF4632048.1"/>
    <property type="molecule type" value="Genomic_DNA"/>
</dbReference>
<dbReference type="InterPro" id="IPR009080">
    <property type="entry name" value="tRNAsynth_Ia_anticodon-bd"/>
</dbReference>
<dbReference type="SUPFAM" id="SSF55190">
    <property type="entry name" value="Arginyl-tRNA synthetase (ArgRS), N-terminal 'additional' domain"/>
    <property type="match status" value="1"/>
</dbReference>
<proteinExistence type="inferred from homology"/>
<protein>
    <recommendedName>
        <fullName evidence="2">arginine--tRNA ligase</fullName>
        <ecNumber evidence="2">6.1.1.19</ecNumber>
    </recommendedName>
</protein>
<dbReference type="OrthoDB" id="68056at2759"/>
<name>A0A8H4RM07_9HELO</name>
<dbReference type="Gene3D" id="3.40.50.620">
    <property type="entry name" value="HUPs"/>
    <property type="match status" value="1"/>
</dbReference>